<keyword evidence="2" id="KW-1185">Reference proteome</keyword>
<gene>
    <name evidence="1" type="ORF">L596_000589</name>
</gene>
<evidence type="ECO:0000313" key="2">
    <source>
        <dbReference type="Proteomes" id="UP000298663"/>
    </source>
</evidence>
<reference evidence="1 2" key="2">
    <citation type="journal article" date="2019" name="G3 (Bethesda)">
        <title>Hybrid Assembly of the Genome of the Entomopathogenic Nematode Steinernema carpocapsae Identifies the X-Chromosome.</title>
        <authorList>
            <person name="Serra L."/>
            <person name="Macchietto M."/>
            <person name="Macias-Munoz A."/>
            <person name="McGill C.J."/>
            <person name="Rodriguez I.M."/>
            <person name="Rodriguez B."/>
            <person name="Murad R."/>
            <person name="Mortazavi A."/>
        </authorList>
    </citation>
    <scope>NUCLEOTIDE SEQUENCE [LARGE SCALE GENOMIC DNA]</scope>
    <source>
        <strain evidence="1 2">ALL</strain>
    </source>
</reference>
<reference evidence="1 2" key="1">
    <citation type="journal article" date="2015" name="Genome Biol.">
        <title>Comparative genomics of Steinernema reveals deeply conserved gene regulatory networks.</title>
        <authorList>
            <person name="Dillman A.R."/>
            <person name="Macchietto M."/>
            <person name="Porter C.F."/>
            <person name="Rogers A."/>
            <person name="Williams B."/>
            <person name="Antoshechkin I."/>
            <person name="Lee M.M."/>
            <person name="Goodwin Z."/>
            <person name="Lu X."/>
            <person name="Lewis E.E."/>
            <person name="Goodrich-Blair H."/>
            <person name="Stock S.P."/>
            <person name="Adams B.J."/>
            <person name="Sternberg P.W."/>
            <person name="Mortazavi A."/>
        </authorList>
    </citation>
    <scope>NUCLEOTIDE SEQUENCE [LARGE SCALE GENOMIC DNA]</scope>
    <source>
        <strain evidence="1 2">ALL</strain>
    </source>
</reference>
<name>A0A4U8UMS9_STECR</name>
<proteinExistence type="predicted"/>
<dbReference type="EMBL" id="AZBU02000001">
    <property type="protein sequence ID" value="TMS32788.1"/>
    <property type="molecule type" value="Genomic_DNA"/>
</dbReference>
<dbReference type="Proteomes" id="UP000298663">
    <property type="component" value="Unassembled WGS sequence"/>
</dbReference>
<protein>
    <submittedName>
        <fullName evidence="1">Uncharacterized protein</fullName>
    </submittedName>
</protein>
<evidence type="ECO:0000313" key="1">
    <source>
        <dbReference type="EMBL" id="TMS32788.1"/>
    </source>
</evidence>
<comment type="caution">
    <text evidence="1">The sequence shown here is derived from an EMBL/GenBank/DDBJ whole genome shotgun (WGS) entry which is preliminary data.</text>
</comment>
<organism evidence="1 2">
    <name type="scientific">Steinernema carpocapsae</name>
    <name type="common">Entomopathogenic nematode</name>
    <dbReference type="NCBI Taxonomy" id="34508"/>
    <lineage>
        <taxon>Eukaryota</taxon>
        <taxon>Metazoa</taxon>
        <taxon>Ecdysozoa</taxon>
        <taxon>Nematoda</taxon>
        <taxon>Chromadorea</taxon>
        <taxon>Rhabditida</taxon>
        <taxon>Tylenchina</taxon>
        <taxon>Panagrolaimomorpha</taxon>
        <taxon>Strongyloidoidea</taxon>
        <taxon>Steinernematidae</taxon>
        <taxon>Steinernema</taxon>
    </lineage>
</organism>
<dbReference type="AlphaFoldDB" id="A0A4U8UMS9"/>
<sequence length="67" mass="7987">MRETEDRFTHVCNRFLTLNKTQTSQRANGHMYLSIREKWKLKLKKREAKLATRIVEKNTLEPRSLAA</sequence>
<accession>A0A4U8UMS9</accession>